<dbReference type="EMBL" id="AAAREG010000004">
    <property type="protein sequence ID" value="EAE2354127.1"/>
    <property type="molecule type" value="Genomic_DNA"/>
</dbReference>
<dbReference type="InterPro" id="IPR051162">
    <property type="entry name" value="T4SS_component"/>
</dbReference>
<protein>
    <submittedName>
        <fullName evidence="1">ATPase</fullName>
    </submittedName>
</protein>
<evidence type="ECO:0000313" key="2">
    <source>
        <dbReference type="Proteomes" id="UP000336166"/>
    </source>
</evidence>
<organism evidence="1 2">
    <name type="scientific">Listeria monocytogenes</name>
    <dbReference type="NCBI Taxonomy" id="1639"/>
    <lineage>
        <taxon>Bacteria</taxon>
        <taxon>Bacillati</taxon>
        <taxon>Bacillota</taxon>
        <taxon>Bacilli</taxon>
        <taxon>Bacillales</taxon>
        <taxon>Listeriaceae</taxon>
        <taxon>Listeria</taxon>
    </lineage>
</organism>
<reference evidence="1 2" key="1">
    <citation type="submission" date="2018-06" db="EMBL/GenBank/DDBJ databases">
        <authorList>
            <consortium name="PulseNet: The National Subtyping Network for Foodborne Disease Surveillance"/>
            <person name="Tarr C.L."/>
            <person name="Trees E."/>
            <person name="Katz L.S."/>
            <person name="Carleton-Romer H.A."/>
            <person name="Stroika S."/>
            <person name="Kucerova Z."/>
            <person name="Roache K.F."/>
            <person name="Sabol A.L."/>
            <person name="Besser J."/>
            <person name="Gerner-Smidt P."/>
        </authorList>
    </citation>
    <scope>NUCLEOTIDE SEQUENCE [LARGE SCALE GENOMIC DNA]</scope>
    <source>
        <strain evidence="1 2">PNUSAL000134</strain>
    </source>
</reference>
<gene>
    <name evidence="1" type="ORF">Y261_07205</name>
</gene>
<dbReference type="Proteomes" id="UP000336166">
    <property type="component" value="Unassembled WGS sequence"/>
</dbReference>
<name>A0AAN2WGX2_LISMN</name>
<proteinExistence type="predicted"/>
<dbReference type="AlphaFoldDB" id="A0AAN2WGX2"/>
<sequence length="638" mass="72846">MKKVNELNISDQFVMDTQPAGGLSTRHEFYNRYGDSYGTCIHIYDTPTIFNEFWLLDLTELPNSMLMVDYMTDTSIVYEKEVSESVDEMKARQHTAKSQAETDIFYKEEQLLRELNMSMTNEGEKIKQIHIRIYLNEKTIEALEEKTNDVLIKINSSGYKGIVLLDEQLEEWQAMFLPAEEQLNLRNKPQPLEKPAEALGLGFAHNQTSLSDPTGLYYGVTRTGGTVYWDLFHKNAARLYYNLFITGDMGSGKSTTLKKILLDNASKGNFIRGFDKSGEFATVVKEFGGLSIPLDGSKGIINMLQVYPTVTKGETTEIDVQASFSQHLSNLSMIYHILNKDARKTDLKTFESLLWDFYIDQEIWGNVSADITDLPNEAYPTLSKFIAYLETKMNAPIDSSLYETYKDILITFRELTKQYATIFDGTTSIQELSDNQVVFFDIATLSSYKEEIFDCQMYIALNNILGNVMRIGKEEKEAWENGEKEFIDIRRFLIIVDECHNILNMNKAYATDFFVTLMSEARKFFGGIALATQRIERMFPRVDNVSDKEMAQAASKLKEIFGLTQYKIILKQDVTSIPFMKNIFEDNFTELEYSLMSQFKTGKEVNGSQGILSISGSDNLHMTFQVTDEELSLFKGGA</sequence>
<dbReference type="PANTHER" id="PTHR30121">
    <property type="entry name" value="UNCHARACTERIZED PROTEIN YJGR-RELATED"/>
    <property type="match status" value="1"/>
</dbReference>
<accession>A0AAN2WGX2</accession>
<dbReference type="InterPro" id="IPR027417">
    <property type="entry name" value="P-loop_NTPase"/>
</dbReference>
<dbReference type="PANTHER" id="PTHR30121:SF6">
    <property type="entry name" value="SLR6007 PROTEIN"/>
    <property type="match status" value="1"/>
</dbReference>
<comment type="caution">
    <text evidence="1">The sequence shown here is derived from an EMBL/GenBank/DDBJ whole genome shotgun (WGS) entry which is preliminary data.</text>
</comment>
<evidence type="ECO:0000313" key="1">
    <source>
        <dbReference type="EMBL" id="EAE2354127.1"/>
    </source>
</evidence>
<dbReference type="SUPFAM" id="SSF52540">
    <property type="entry name" value="P-loop containing nucleoside triphosphate hydrolases"/>
    <property type="match status" value="1"/>
</dbReference>
<dbReference type="Gene3D" id="3.40.50.300">
    <property type="entry name" value="P-loop containing nucleotide triphosphate hydrolases"/>
    <property type="match status" value="2"/>
</dbReference>